<evidence type="ECO:0000256" key="8">
    <source>
        <dbReference type="ARBA" id="ARBA00022989"/>
    </source>
</evidence>
<dbReference type="Gene3D" id="1.10.287.130">
    <property type="match status" value="1"/>
</dbReference>
<evidence type="ECO:0000259" key="12">
    <source>
        <dbReference type="PROSITE" id="PS50109"/>
    </source>
</evidence>
<dbReference type="AlphaFoldDB" id="A0A5C8HMQ5"/>
<dbReference type="InterPro" id="IPR003594">
    <property type="entry name" value="HATPase_dom"/>
</dbReference>
<comment type="subcellular location">
    <subcellularLocation>
        <location evidence="2">Cell membrane</location>
    </subcellularLocation>
</comment>
<dbReference type="InterPro" id="IPR036097">
    <property type="entry name" value="HisK_dim/P_sf"/>
</dbReference>
<protein>
    <recommendedName>
        <fullName evidence="3">histidine kinase</fullName>
        <ecNumber evidence="3">2.7.13.3</ecNumber>
    </recommendedName>
</protein>
<dbReference type="SUPFAM" id="SSF55874">
    <property type="entry name" value="ATPase domain of HSP90 chaperone/DNA topoisomerase II/histidine kinase"/>
    <property type="match status" value="1"/>
</dbReference>
<feature type="domain" description="Histidine kinase" evidence="12">
    <location>
        <begin position="275"/>
        <end position="478"/>
    </location>
</feature>
<evidence type="ECO:0000256" key="3">
    <source>
        <dbReference type="ARBA" id="ARBA00012438"/>
    </source>
</evidence>
<evidence type="ECO:0000256" key="4">
    <source>
        <dbReference type="ARBA" id="ARBA00022553"/>
    </source>
</evidence>
<gene>
    <name evidence="14" type="ORF">FVP60_11465</name>
</gene>
<dbReference type="CDD" id="cd00082">
    <property type="entry name" value="HisKA"/>
    <property type="match status" value="1"/>
</dbReference>
<keyword evidence="10 11" id="KW-0472">Membrane</keyword>
<keyword evidence="9" id="KW-0902">Two-component regulatory system</keyword>
<keyword evidence="8 11" id="KW-1133">Transmembrane helix</keyword>
<dbReference type="PRINTS" id="PR00344">
    <property type="entry name" value="BCTRLSENSOR"/>
</dbReference>
<comment type="catalytic activity">
    <reaction evidence="1">
        <text>ATP + protein L-histidine = ADP + protein N-phospho-L-histidine.</text>
        <dbReference type="EC" id="2.7.13.3"/>
    </reaction>
</comment>
<dbReference type="GO" id="GO:0000155">
    <property type="term" value="F:phosphorelay sensor kinase activity"/>
    <property type="evidence" value="ECO:0007669"/>
    <property type="project" value="InterPro"/>
</dbReference>
<dbReference type="InterPro" id="IPR003660">
    <property type="entry name" value="HAMP_dom"/>
</dbReference>
<evidence type="ECO:0000256" key="5">
    <source>
        <dbReference type="ARBA" id="ARBA00022679"/>
    </source>
</evidence>
<dbReference type="PROSITE" id="PS50109">
    <property type="entry name" value="HIS_KIN"/>
    <property type="match status" value="1"/>
</dbReference>
<accession>A0A5C8HMQ5</accession>
<dbReference type="InterPro" id="IPR005467">
    <property type="entry name" value="His_kinase_dom"/>
</dbReference>
<dbReference type="InterPro" id="IPR004358">
    <property type="entry name" value="Sig_transdc_His_kin-like_C"/>
</dbReference>
<keyword evidence="6 11" id="KW-0812">Transmembrane</keyword>
<feature type="transmembrane region" description="Helical" evidence="11">
    <location>
        <begin position="192"/>
        <end position="218"/>
    </location>
</feature>
<dbReference type="PROSITE" id="PS50885">
    <property type="entry name" value="HAMP"/>
    <property type="match status" value="1"/>
</dbReference>
<dbReference type="Pfam" id="PF00672">
    <property type="entry name" value="HAMP"/>
    <property type="match status" value="1"/>
</dbReference>
<evidence type="ECO:0000256" key="11">
    <source>
        <dbReference type="SAM" id="Phobius"/>
    </source>
</evidence>
<dbReference type="PANTHER" id="PTHR45436">
    <property type="entry name" value="SENSOR HISTIDINE KINASE YKOH"/>
    <property type="match status" value="1"/>
</dbReference>
<dbReference type="SUPFAM" id="SSF158472">
    <property type="entry name" value="HAMP domain-like"/>
    <property type="match status" value="1"/>
</dbReference>
<feature type="domain" description="HAMP" evidence="13">
    <location>
        <begin position="215"/>
        <end position="267"/>
    </location>
</feature>
<keyword evidence="4" id="KW-0597">Phosphoprotein</keyword>
<evidence type="ECO:0000256" key="1">
    <source>
        <dbReference type="ARBA" id="ARBA00000085"/>
    </source>
</evidence>
<sequence>MSASNTTPTTPGKRQRIVSVRTRIVATITLVAALGFLAVGVTLYVVEHGKILAQIDERLEANLESARFIVEQGAVTNGTTEPWPSATAALEAVVQRMSPDDNTGAAGIVNGRAALVPGVPLDVDLLVAPGFIDHIDATISDQPRRGTYAEEGVTWRYVGIPITLAGSPAPETVVFTMVYDVSAELEEINELAVLYLVTAGIVLVLTAGAAWVVAGRLLRPLRQMRRTAERISARSLSERLPVHGRDDVSELAGTMNAMLDRLDAAMDSQRQLVSDVGHELKTPMTIVRGYLEVMDTTDPADVRDTQNLAIDELDRMAQLVQDLASSARLHGPAPISPVATDASDLLHQIIRKAEGIDGATVTAGPIADVVFPVDPARITQALLQLAQNGVTHGGGELIIGSTVRDDTVHLWVRDHGRGVPPEARDTIFERFQRSDAGGSGLGLNIVDVIARAHGGSAGVADPPSGSGAVFYLSLPRLASATAPAERTPGHGVDSHRR</sequence>
<organism evidence="14 15">
    <name type="scientific">Microbacterium mitrae</name>
    <dbReference type="NCBI Taxonomy" id="664640"/>
    <lineage>
        <taxon>Bacteria</taxon>
        <taxon>Bacillati</taxon>
        <taxon>Actinomycetota</taxon>
        <taxon>Actinomycetes</taxon>
        <taxon>Micrococcales</taxon>
        <taxon>Microbacteriaceae</taxon>
        <taxon>Microbacterium</taxon>
    </lineage>
</organism>
<comment type="caution">
    <text evidence="14">The sequence shown here is derived from an EMBL/GenBank/DDBJ whole genome shotgun (WGS) entry which is preliminary data.</text>
</comment>
<evidence type="ECO:0000313" key="15">
    <source>
        <dbReference type="Proteomes" id="UP000321196"/>
    </source>
</evidence>
<name>A0A5C8HMQ5_9MICO</name>
<dbReference type="Gene3D" id="6.10.340.10">
    <property type="match status" value="1"/>
</dbReference>
<dbReference type="SMART" id="SM00387">
    <property type="entry name" value="HATPase_c"/>
    <property type="match status" value="1"/>
</dbReference>
<dbReference type="RefSeq" id="WP_147826420.1">
    <property type="nucleotide sequence ID" value="NZ_BAAARG010000001.1"/>
</dbReference>
<feature type="transmembrane region" description="Helical" evidence="11">
    <location>
        <begin position="24"/>
        <end position="46"/>
    </location>
</feature>
<dbReference type="InterPro" id="IPR036890">
    <property type="entry name" value="HATPase_C_sf"/>
</dbReference>
<evidence type="ECO:0000256" key="6">
    <source>
        <dbReference type="ARBA" id="ARBA00022692"/>
    </source>
</evidence>
<dbReference type="CDD" id="cd00075">
    <property type="entry name" value="HATPase"/>
    <property type="match status" value="1"/>
</dbReference>
<dbReference type="Gene3D" id="3.30.565.10">
    <property type="entry name" value="Histidine kinase-like ATPase, C-terminal domain"/>
    <property type="match status" value="1"/>
</dbReference>
<dbReference type="OrthoDB" id="9786919at2"/>
<evidence type="ECO:0000259" key="13">
    <source>
        <dbReference type="PROSITE" id="PS50885"/>
    </source>
</evidence>
<dbReference type="SUPFAM" id="SSF47384">
    <property type="entry name" value="Homodimeric domain of signal transducing histidine kinase"/>
    <property type="match status" value="1"/>
</dbReference>
<dbReference type="EMBL" id="VRSW01000004">
    <property type="protein sequence ID" value="TXK03489.1"/>
    <property type="molecule type" value="Genomic_DNA"/>
</dbReference>
<evidence type="ECO:0000256" key="10">
    <source>
        <dbReference type="ARBA" id="ARBA00023136"/>
    </source>
</evidence>
<keyword evidence="5" id="KW-0808">Transferase</keyword>
<dbReference type="GO" id="GO:0005886">
    <property type="term" value="C:plasma membrane"/>
    <property type="evidence" value="ECO:0007669"/>
    <property type="project" value="UniProtKB-SubCell"/>
</dbReference>
<reference evidence="14 15" key="1">
    <citation type="submission" date="2019-08" db="EMBL/GenBank/DDBJ databases">
        <authorList>
            <person name="Dong K."/>
        </authorList>
    </citation>
    <scope>NUCLEOTIDE SEQUENCE [LARGE SCALE GENOMIC DNA]</scope>
    <source>
        <strain evidence="14 15">M4-8</strain>
    </source>
</reference>
<dbReference type="Pfam" id="PF00512">
    <property type="entry name" value="HisKA"/>
    <property type="match status" value="1"/>
</dbReference>
<proteinExistence type="predicted"/>
<evidence type="ECO:0000313" key="14">
    <source>
        <dbReference type="EMBL" id="TXK03489.1"/>
    </source>
</evidence>
<dbReference type="Pfam" id="PF02518">
    <property type="entry name" value="HATPase_c"/>
    <property type="match status" value="1"/>
</dbReference>
<dbReference type="InterPro" id="IPR003661">
    <property type="entry name" value="HisK_dim/P_dom"/>
</dbReference>
<evidence type="ECO:0000256" key="7">
    <source>
        <dbReference type="ARBA" id="ARBA00022777"/>
    </source>
</evidence>
<dbReference type="EC" id="2.7.13.3" evidence="3"/>
<dbReference type="SMART" id="SM00388">
    <property type="entry name" value="HisKA"/>
    <property type="match status" value="1"/>
</dbReference>
<dbReference type="Proteomes" id="UP000321196">
    <property type="component" value="Unassembled WGS sequence"/>
</dbReference>
<keyword evidence="15" id="KW-1185">Reference proteome</keyword>
<dbReference type="SMART" id="SM00304">
    <property type="entry name" value="HAMP"/>
    <property type="match status" value="1"/>
</dbReference>
<evidence type="ECO:0000256" key="9">
    <source>
        <dbReference type="ARBA" id="ARBA00023012"/>
    </source>
</evidence>
<keyword evidence="7 14" id="KW-0418">Kinase</keyword>
<dbReference type="PANTHER" id="PTHR45436:SF5">
    <property type="entry name" value="SENSOR HISTIDINE KINASE TRCS"/>
    <property type="match status" value="1"/>
</dbReference>
<dbReference type="CDD" id="cd06225">
    <property type="entry name" value="HAMP"/>
    <property type="match status" value="1"/>
</dbReference>
<dbReference type="InterPro" id="IPR050428">
    <property type="entry name" value="TCS_sensor_his_kinase"/>
</dbReference>
<evidence type="ECO:0000256" key="2">
    <source>
        <dbReference type="ARBA" id="ARBA00004236"/>
    </source>
</evidence>